<keyword evidence="3" id="KW-0223">Dioxygenase</keyword>
<sequence length="357" mass="40037">MTNAAITTQAPVKEVLDLKKLAAADNYYLVTPTTTYPELEPFKHVDVGHRADPKKASLYDNAEKIFDLTPNVGTEIHGIQLSKLTNQQKDDLALLIAERGVVFFKKQDINIVQGEDLGRHYGSHIHNIGGHPPNHPYVLPIYSVDVEKSAYYPKIVRASEGWHTDVSYELQPPGFTFLKIDTLPSTGGDTLWSSSYAAYDKLSPALQKFFEGLEVVHSGKEQAEGAVNAGIPQRRQNVLHTHPLVRTHPVTGLKALYIQPGFARSIVGLSKRESDTILNFLYEHLAGGYDFQVRFKWEEDTVAVWDNRVTSHCAIFDYLGSGKRHGWRITTQAERPYFDPNSKSRAEVLLAQARSKK</sequence>
<keyword evidence="4" id="KW-0560">Oxidoreductase</keyword>
<comment type="similarity">
    <text evidence="1">Belongs to the TfdA dioxygenase family.</text>
</comment>
<evidence type="ECO:0000256" key="3">
    <source>
        <dbReference type="ARBA" id="ARBA00022964"/>
    </source>
</evidence>
<evidence type="ECO:0000256" key="4">
    <source>
        <dbReference type="ARBA" id="ARBA00023002"/>
    </source>
</evidence>
<keyword evidence="2" id="KW-0479">Metal-binding</keyword>
<evidence type="ECO:0000256" key="2">
    <source>
        <dbReference type="ARBA" id="ARBA00022723"/>
    </source>
</evidence>
<keyword evidence="5" id="KW-0408">Iron</keyword>
<dbReference type="PANTHER" id="PTHR30468">
    <property type="entry name" value="ALPHA-KETOGLUTARATE-DEPENDENT SULFONATE DIOXYGENASE"/>
    <property type="match status" value="1"/>
</dbReference>
<dbReference type="SUPFAM" id="SSF51197">
    <property type="entry name" value="Clavaminate synthase-like"/>
    <property type="match status" value="1"/>
</dbReference>
<evidence type="ECO:0000256" key="1">
    <source>
        <dbReference type="ARBA" id="ARBA00005896"/>
    </source>
</evidence>
<evidence type="ECO:0000313" key="7">
    <source>
        <dbReference type="EMBL" id="KAL0090460.1"/>
    </source>
</evidence>
<protein>
    <recommendedName>
        <fullName evidence="6">TauD/TfdA-like domain-containing protein</fullName>
    </recommendedName>
</protein>
<dbReference type="PANTHER" id="PTHR30468:SF1">
    <property type="entry name" value="ALPHA-KETOGLUTARATE-DEPENDENT SULFONATE DIOXYGENASE"/>
    <property type="match status" value="1"/>
</dbReference>
<comment type="caution">
    <text evidence="7">The sequence shown here is derived from an EMBL/GenBank/DDBJ whole genome shotgun (WGS) entry which is preliminary data.</text>
</comment>
<organism evidence="7 8">
    <name type="scientific">Phycomyces blakesleeanus</name>
    <dbReference type="NCBI Taxonomy" id="4837"/>
    <lineage>
        <taxon>Eukaryota</taxon>
        <taxon>Fungi</taxon>
        <taxon>Fungi incertae sedis</taxon>
        <taxon>Mucoromycota</taxon>
        <taxon>Mucoromycotina</taxon>
        <taxon>Mucoromycetes</taxon>
        <taxon>Mucorales</taxon>
        <taxon>Phycomycetaceae</taxon>
        <taxon>Phycomyces</taxon>
    </lineage>
</organism>
<gene>
    <name evidence="7" type="ORF">J3Q64DRAFT_1813682</name>
</gene>
<evidence type="ECO:0000256" key="5">
    <source>
        <dbReference type="ARBA" id="ARBA00023004"/>
    </source>
</evidence>
<evidence type="ECO:0000259" key="6">
    <source>
        <dbReference type="Pfam" id="PF02668"/>
    </source>
</evidence>
<dbReference type="Gene3D" id="3.60.130.10">
    <property type="entry name" value="Clavaminate synthase-like"/>
    <property type="match status" value="1"/>
</dbReference>
<dbReference type="Proteomes" id="UP001448207">
    <property type="component" value="Unassembled WGS sequence"/>
</dbReference>
<proteinExistence type="inferred from homology"/>
<dbReference type="InterPro" id="IPR042098">
    <property type="entry name" value="TauD-like_sf"/>
</dbReference>
<feature type="domain" description="TauD/TfdA-like" evidence="6">
    <location>
        <begin position="65"/>
        <end position="330"/>
    </location>
</feature>
<name>A0ABR3B6N1_PHYBL</name>
<dbReference type="Pfam" id="PF02668">
    <property type="entry name" value="TauD"/>
    <property type="match status" value="1"/>
</dbReference>
<reference evidence="7 8" key="1">
    <citation type="submission" date="2024-04" db="EMBL/GenBank/DDBJ databases">
        <title>Symmetric and asymmetric DNA N6-adenine methylation regulates different biological responses in Mucorales.</title>
        <authorList>
            <consortium name="Lawrence Berkeley National Laboratory"/>
            <person name="Lax C."/>
            <person name="Mondo S.J."/>
            <person name="Osorio-Concepcion M."/>
            <person name="Muszewska A."/>
            <person name="Corrochano-Luque M."/>
            <person name="Gutierrez G."/>
            <person name="Riley R."/>
            <person name="Lipzen A."/>
            <person name="Guo J."/>
            <person name="Hundley H."/>
            <person name="Amirebrahimi M."/>
            <person name="Ng V."/>
            <person name="Lorenzo-Gutierrez D."/>
            <person name="Binder U."/>
            <person name="Yang J."/>
            <person name="Song Y."/>
            <person name="Canovas D."/>
            <person name="Navarro E."/>
            <person name="Freitag M."/>
            <person name="Gabaldon T."/>
            <person name="Grigoriev I.V."/>
            <person name="Corrochano L.M."/>
            <person name="Nicolas F.E."/>
            <person name="Garre V."/>
        </authorList>
    </citation>
    <scope>NUCLEOTIDE SEQUENCE [LARGE SCALE GENOMIC DNA]</scope>
    <source>
        <strain evidence="7 8">L51</strain>
    </source>
</reference>
<dbReference type="InterPro" id="IPR003819">
    <property type="entry name" value="TauD/TfdA-like"/>
</dbReference>
<keyword evidence="8" id="KW-1185">Reference proteome</keyword>
<dbReference type="InterPro" id="IPR051323">
    <property type="entry name" value="AtsK-like"/>
</dbReference>
<accession>A0ABR3B6N1</accession>
<evidence type="ECO:0000313" key="8">
    <source>
        <dbReference type="Proteomes" id="UP001448207"/>
    </source>
</evidence>
<dbReference type="EMBL" id="JBCLYO010000004">
    <property type="protein sequence ID" value="KAL0090460.1"/>
    <property type="molecule type" value="Genomic_DNA"/>
</dbReference>